<keyword evidence="2" id="KW-0597">Phosphoprotein</keyword>
<feature type="compositionally biased region" description="Low complexity" evidence="8">
    <location>
        <begin position="727"/>
        <end position="748"/>
    </location>
</feature>
<dbReference type="EMBL" id="QDEB01014517">
    <property type="protein sequence ID" value="RZC41733.1"/>
    <property type="molecule type" value="Genomic_DNA"/>
</dbReference>
<dbReference type="PROSITE" id="PS50021">
    <property type="entry name" value="CH"/>
    <property type="match status" value="1"/>
</dbReference>
<keyword evidence="5" id="KW-0862">Zinc</keyword>
<evidence type="ECO:0000256" key="8">
    <source>
        <dbReference type="SAM" id="MobiDB-lite"/>
    </source>
</evidence>
<feature type="region of interest" description="Disordered" evidence="8">
    <location>
        <begin position="416"/>
        <end position="446"/>
    </location>
</feature>
<keyword evidence="12" id="KW-1185">Reference proteome</keyword>
<feature type="compositionally biased region" description="Low complexity" evidence="8">
    <location>
        <begin position="799"/>
        <end position="819"/>
    </location>
</feature>
<evidence type="ECO:0000256" key="1">
    <source>
        <dbReference type="ARBA" id="ARBA00004177"/>
    </source>
</evidence>
<dbReference type="SMART" id="SM00033">
    <property type="entry name" value="CH"/>
    <property type="match status" value="1"/>
</dbReference>
<evidence type="ECO:0000259" key="10">
    <source>
        <dbReference type="PROSITE" id="PS51848"/>
    </source>
</evidence>
<feature type="compositionally biased region" description="Basic and acidic residues" evidence="8">
    <location>
        <begin position="785"/>
        <end position="798"/>
    </location>
</feature>
<evidence type="ECO:0000256" key="3">
    <source>
        <dbReference type="ARBA" id="ARBA00022723"/>
    </source>
</evidence>
<feature type="region of interest" description="Disordered" evidence="8">
    <location>
        <begin position="517"/>
        <end position="846"/>
    </location>
</feature>
<evidence type="ECO:0000313" key="11">
    <source>
        <dbReference type="EMBL" id="RZC41733.1"/>
    </source>
</evidence>
<feature type="region of interest" description="Disordered" evidence="8">
    <location>
        <begin position="244"/>
        <end position="267"/>
    </location>
</feature>
<feature type="non-terminal residue" evidence="11">
    <location>
        <position position="1"/>
    </location>
</feature>
<dbReference type="CDD" id="cd09400">
    <property type="entry name" value="LIM_like_1"/>
    <property type="match status" value="1"/>
</dbReference>
<evidence type="ECO:0000256" key="6">
    <source>
        <dbReference type="ARBA" id="ARBA00023038"/>
    </source>
</evidence>
<accession>A0A482WB33</accession>
<dbReference type="SUPFAM" id="SSF47576">
    <property type="entry name" value="Calponin-homology domain, CH-domain"/>
    <property type="match status" value="1"/>
</dbReference>
<evidence type="ECO:0000259" key="9">
    <source>
        <dbReference type="PROSITE" id="PS50021"/>
    </source>
</evidence>
<feature type="compositionally biased region" description="Polar residues" evidence="8">
    <location>
        <begin position="435"/>
        <end position="445"/>
    </location>
</feature>
<feature type="compositionally biased region" description="Basic and acidic residues" evidence="8">
    <location>
        <begin position="185"/>
        <end position="199"/>
    </location>
</feature>
<keyword evidence="7" id="KW-0175">Coiled coil</keyword>
<reference evidence="11 12" key="1">
    <citation type="submission" date="2017-03" db="EMBL/GenBank/DDBJ databases">
        <title>Genome of the blue death feigning beetle - Asbolus verrucosus.</title>
        <authorList>
            <person name="Rider S.D."/>
        </authorList>
    </citation>
    <scope>NUCLEOTIDE SEQUENCE [LARGE SCALE GENOMIC DNA]</scope>
    <source>
        <strain evidence="11">Butters</strain>
        <tissue evidence="11">Head and leg muscle</tissue>
    </source>
</reference>
<evidence type="ECO:0000256" key="5">
    <source>
        <dbReference type="ARBA" id="ARBA00022833"/>
    </source>
</evidence>
<comment type="subcellular location">
    <subcellularLocation>
        <location evidence="1">Endosome</location>
    </subcellularLocation>
</comment>
<feature type="compositionally biased region" description="Basic and acidic residues" evidence="8">
    <location>
        <begin position="1007"/>
        <end position="1018"/>
    </location>
</feature>
<comment type="caution">
    <text evidence="11">The sequence shown here is derived from an EMBL/GenBank/DDBJ whole genome shotgun (WGS) entry which is preliminary data.</text>
</comment>
<dbReference type="CDD" id="cd21253">
    <property type="entry name" value="CH_MICALL2"/>
    <property type="match status" value="1"/>
</dbReference>
<feature type="compositionally biased region" description="Polar residues" evidence="8">
    <location>
        <begin position="379"/>
        <end position="397"/>
    </location>
</feature>
<dbReference type="SMART" id="SM01203">
    <property type="entry name" value="DUF3585"/>
    <property type="match status" value="1"/>
</dbReference>
<dbReference type="InterPro" id="IPR001781">
    <property type="entry name" value="Znf_LIM"/>
</dbReference>
<keyword evidence="3" id="KW-0479">Metal-binding</keyword>
<dbReference type="InterPro" id="IPR001715">
    <property type="entry name" value="CH_dom"/>
</dbReference>
<dbReference type="STRING" id="1661398.A0A482WB33"/>
<organism evidence="11 12">
    <name type="scientific">Asbolus verrucosus</name>
    <name type="common">Desert ironclad beetle</name>
    <dbReference type="NCBI Taxonomy" id="1661398"/>
    <lineage>
        <taxon>Eukaryota</taxon>
        <taxon>Metazoa</taxon>
        <taxon>Ecdysozoa</taxon>
        <taxon>Arthropoda</taxon>
        <taxon>Hexapoda</taxon>
        <taxon>Insecta</taxon>
        <taxon>Pterygota</taxon>
        <taxon>Neoptera</taxon>
        <taxon>Endopterygota</taxon>
        <taxon>Coleoptera</taxon>
        <taxon>Polyphaga</taxon>
        <taxon>Cucujiformia</taxon>
        <taxon>Tenebrionidae</taxon>
        <taxon>Pimeliinae</taxon>
        <taxon>Asbolus</taxon>
    </lineage>
</organism>
<dbReference type="Gene3D" id="2.10.110.10">
    <property type="entry name" value="Cysteine Rich Protein"/>
    <property type="match status" value="1"/>
</dbReference>
<protein>
    <submittedName>
        <fullName evidence="11">MICAL-like protein 1</fullName>
    </submittedName>
</protein>
<dbReference type="InterPro" id="IPR022735">
    <property type="entry name" value="bMERB_dom"/>
</dbReference>
<dbReference type="Gene3D" id="1.10.418.10">
    <property type="entry name" value="Calponin-like domain"/>
    <property type="match status" value="1"/>
</dbReference>
<feature type="compositionally biased region" description="Polar residues" evidence="8">
    <location>
        <begin position="767"/>
        <end position="776"/>
    </location>
</feature>
<dbReference type="GO" id="GO:0046872">
    <property type="term" value="F:metal ion binding"/>
    <property type="evidence" value="ECO:0007669"/>
    <property type="project" value="UniProtKB-KW"/>
</dbReference>
<feature type="domain" description="Calponin-homology (CH)" evidence="9">
    <location>
        <begin position="10"/>
        <end position="116"/>
    </location>
</feature>
<proteinExistence type="predicted"/>
<evidence type="ECO:0000256" key="4">
    <source>
        <dbReference type="ARBA" id="ARBA00022753"/>
    </source>
</evidence>
<evidence type="ECO:0000256" key="2">
    <source>
        <dbReference type="ARBA" id="ARBA00022553"/>
    </source>
</evidence>
<dbReference type="InterPro" id="IPR050540">
    <property type="entry name" value="F-actin_Monoox_Mical"/>
</dbReference>
<feature type="compositionally biased region" description="Basic residues" evidence="8">
    <location>
        <begin position="1019"/>
        <end position="1037"/>
    </location>
</feature>
<gene>
    <name evidence="11" type="ORF">BDFB_001004</name>
</gene>
<keyword evidence="4" id="KW-0967">Endosome</keyword>
<evidence type="ECO:0000313" key="12">
    <source>
        <dbReference type="Proteomes" id="UP000292052"/>
    </source>
</evidence>
<feature type="region of interest" description="Disordered" evidence="8">
    <location>
        <begin position="1007"/>
        <end position="1054"/>
    </location>
</feature>
<dbReference type="OrthoDB" id="10017054at2759"/>
<name>A0A482WB33_ASBVE</name>
<dbReference type="PANTHER" id="PTHR23167">
    <property type="entry name" value="CALPONIN HOMOLOGY DOMAIN-CONTAINING PROTEIN DDB_G0272472-RELATED"/>
    <property type="match status" value="1"/>
</dbReference>
<feature type="compositionally biased region" description="Polar residues" evidence="8">
    <location>
        <begin position="525"/>
        <end position="534"/>
    </location>
</feature>
<dbReference type="SMART" id="SM00132">
    <property type="entry name" value="LIM"/>
    <property type="match status" value="1"/>
</dbReference>
<feature type="compositionally biased region" description="Low complexity" evidence="8">
    <location>
        <begin position="691"/>
        <end position="709"/>
    </location>
</feature>
<feature type="region of interest" description="Disordered" evidence="8">
    <location>
        <begin position="373"/>
        <end position="397"/>
    </location>
</feature>
<dbReference type="Pfam" id="PF12130">
    <property type="entry name" value="bMERB_dom"/>
    <property type="match status" value="1"/>
</dbReference>
<dbReference type="Proteomes" id="UP000292052">
    <property type="component" value="Unassembled WGS sequence"/>
</dbReference>
<dbReference type="AlphaFoldDB" id="A0A482WB33"/>
<dbReference type="Pfam" id="PF00412">
    <property type="entry name" value="LIM"/>
    <property type="match status" value="1"/>
</dbReference>
<dbReference type="GO" id="GO:0005768">
    <property type="term" value="C:endosome"/>
    <property type="evidence" value="ECO:0007669"/>
    <property type="project" value="UniProtKB-SubCell"/>
</dbReference>
<evidence type="ECO:0000256" key="7">
    <source>
        <dbReference type="ARBA" id="ARBA00023054"/>
    </source>
</evidence>
<dbReference type="FunFam" id="1.10.418.10:FF:000023">
    <property type="entry name" value="EH domain-binding protein 1 isoform X1"/>
    <property type="match status" value="1"/>
</dbReference>
<dbReference type="InterPro" id="IPR036872">
    <property type="entry name" value="CH_dom_sf"/>
</dbReference>
<feature type="region of interest" description="Disordered" evidence="8">
    <location>
        <begin position="176"/>
        <end position="199"/>
    </location>
</feature>
<sequence length="1066" mass="120453">VEGHQKMGERRGTKGLELWCRRMTEGYPGVNVVNMTTSWRDGLAFCAIIHHFRPDLIEFSKLNKDDIYHNNELAFRIAERHLGIPALLEPEDMVEFPVPDRLSILTYLSQFYQAFVVGQVFIAERLNVGKLLYHRTCFRCARCNSQLTLANYYETENNEFCCETCPDEEKTIFNEPDSSVLTRSLSDEEKSASLKKKEETDDYSAKFESALEHPDDSSLKRNSTLNTSQYTNARSFFINSQVKDLNSDSGTEDEPPDLPKTKPPVFNENAISTENSPSDSGFPNDKLKTNVNIQSSVSLNNTSGTLDKSHDIVTKDTISAEGNTNSLVKARMRLFETKSDAPNEIHSVNNKVPLKNSSSANSEVGINSIEDSNLHSFKDNTSNSNNDTPISDSVKTLPQHSVEQVLIEETSKEINDSAITISDDNEDNAVEDNAQTTDDSPSIIKSNELPMKHENDEKSVVEEINTETNETPSIIEISDDSSLKHEESTLQNKNLPIQNEIREEEIINVKEEVTFKLEHSEDNKAQVSTAEVSPSSPPKDIIPNKNPEEYPDDLNPFDDEDELEQEKEAKKSTAVSLNPFEDDEDDIPEAQSPKPAARKKVKPSATDKDISSIYIERISINPFEEDDDFEEKTTEVPQPAKRKIIAPPKISLNPFWSDDEEKDQDKPVPKPRISKTSGGAPEPKPRESGLSMNSSTTFGSLSSVSSSQSGYTLKKKKPAPKPPSMISGTESGHSSLTSSPSHSVTQSPRATPKVRKHKKAPLPPTSTPLEGSSTPPEINIVLGDDFEKEKFAKDELNRNRQSQNLSLQSPSSSENSSSLGAPNKSTYGKWKRRKGQAPTRPIPQRRAIKSLPMVEVRRELEIIEIQQQGLEKQGVRLEQIIREKCEGPDVNPDESLPPEIEEMVLQLFELVNEKNELFRRQAELMYLRRQQKLEEEHADIEYQIRCLMLQPEANKTDSDKAREEELINRLVEIVERRNEIIECLEMDRVREAEEDDSINNQLNLYSQKKEEDKSIEKKNAKKDKKKHKKEKKYKIKGQKVDADKDIDESESSTAVKDKKKKKFNIF</sequence>
<keyword evidence="6" id="KW-0440">LIM domain</keyword>
<dbReference type="PROSITE" id="PS51848">
    <property type="entry name" value="BMERB"/>
    <property type="match status" value="1"/>
</dbReference>
<dbReference type="PANTHER" id="PTHR23167:SF84">
    <property type="entry name" value="ALPHA ACTININ 3-RELATED"/>
    <property type="match status" value="1"/>
</dbReference>
<feature type="domain" description="BMERB" evidence="10">
    <location>
        <begin position="840"/>
        <end position="1000"/>
    </location>
</feature>
<feature type="compositionally biased region" description="Acidic residues" evidence="8">
    <location>
        <begin position="549"/>
        <end position="565"/>
    </location>
</feature>
<dbReference type="Pfam" id="PF00307">
    <property type="entry name" value="CH"/>
    <property type="match status" value="1"/>
</dbReference>